<feature type="compositionally biased region" description="Polar residues" evidence="8">
    <location>
        <begin position="240"/>
        <end position="249"/>
    </location>
</feature>
<feature type="compositionally biased region" description="Acidic residues" evidence="8">
    <location>
        <begin position="218"/>
        <end position="233"/>
    </location>
</feature>
<dbReference type="PANTHER" id="PTHR46494">
    <property type="entry name" value="CORA FAMILY METAL ION TRANSPORTER (EUROFUNG)"/>
    <property type="match status" value="1"/>
</dbReference>
<comment type="subcellular location">
    <subcellularLocation>
        <location evidence="1">Cell membrane</location>
        <topology evidence="1">Multi-pass membrane protein</topology>
    </subcellularLocation>
</comment>
<dbReference type="AlphaFoldDB" id="A0A9P4MRA5"/>
<sequence>MASPTKIHDFATSQSPQNASSPRSTQSYFGADALHIDTQLRGRSRSGTSTTNPRIHSEEGPGYLSPSGASVDSTLRRRLTRADTIRNYNHSPTRPAWEEPGAEPGVDTAKETEVHHSLQQECDILVVDFSQERVEPHWLNNDSLEEFLNQPKEEWVDCRWISVNGLSWDVIRLLGNNNKLHRLAIEDLMNTKGRTKADWYSDQAFLLLTLQKLVPARDEDDSSDSESESDSDSEPPKTSYPKTNENPKPSLSKRFRSLFQTKKEPKPDVERTWVDGEGEEPKLEDGIKRTRSRSVTSLFPPAPTRSHNEIRTLQRYRGGPNIERTIYMEKNSVLSNRKSHKKLAVSVEQVSMFMCADNTVISFFEHSASEVEQPILNRLYSEDTILRQSCDASMVVQAILDAIVDLAIPVVTAYEDAMSELELDVLMDPEIGHSRRLYILSSELSMLSNTIQPIISLITALRDHRSDFPNGGLMTPSLLGKPLRKISSITISPLAHTYFGDVEDHCIMITAALDQMRRAADNMIDLIFNITGSYQNESMKQLTAVTIFFLPLTFLTGYFGQNFSKFWATENNSDAFFWKIAVPVMFVTVLVLMRGMIARVVQRWMSRFAIRRTKKRFVDERGRRRMRDAVGGFRSGKDGRRDGRERKGTMYRRNIGQPIGGSF</sequence>
<evidence type="ECO:0000256" key="1">
    <source>
        <dbReference type="ARBA" id="ARBA00004651"/>
    </source>
</evidence>
<reference evidence="10" key="1">
    <citation type="journal article" date="2020" name="Stud. Mycol.">
        <title>101 Dothideomycetes genomes: a test case for predicting lifestyles and emergence of pathogens.</title>
        <authorList>
            <person name="Haridas S."/>
            <person name="Albert R."/>
            <person name="Binder M."/>
            <person name="Bloem J."/>
            <person name="Labutti K."/>
            <person name="Salamov A."/>
            <person name="Andreopoulos B."/>
            <person name="Baker S."/>
            <person name="Barry K."/>
            <person name="Bills G."/>
            <person name="Bluhm B."/>
            <person name="Cannon C."/>
            <person name="Castanera R."/>
            <person name="Culley D."/>
            <person name="Daum C."/>
            <person name="Ezra D."/>
            <person name="Gonzalez J."/>
            <person name="Henrissat B."/>
            <person name="Kuo A."/>
            <person name="Liang C."/>
            <person name="Lipzen A."/>
            <person name="Lutzoni F."/>
            <person name="Magnuson J."/>
            <person name="Mondo S."/>
            <person name="Nolan M."/>
            <person name="Ohm R."/>
            <person name="Pangilinan J."/>
            <person name="Park H.-J."/>
            <person name="Ramirez L."/>
            <person name="Alfaro M."/>
            <person name="Sun H."/>
            <person name="Tritt A."/>
            <person name="Yoshinaga Y."/>
            <person name="Zwiers L.-H."/>
            <person name="Turgeon B."/>
            <person name="Goodwin S."/>
            <person name="Spatafora J."/>
            <person name="Crous P."/>
            <person name="Grigoriev I."/>
        </authorList>
    </citation>
    <scope>NUCLEOTIDE SEQUENCE</scope>
    <source>
        <strain evidence="10">ATCC 74209</strain>
    </source>
</reference>
<feature type="region of interest" description="Disordered" evidence="8">
    <location>
        <begin position="630"/>
        <end position="649"/>
    </location>
</feature>
<evidence type="ECO:0000256" key="8">
    <source>
        <dbReference type="SAM" id="MobiDB-lite"/>
    </source>
</evidence>
<dbReference type="EMBL" id="ML993924">
    <property type="protein sequence ID" value="KAF2202779.1"/>
    <property type="molecule type" value="Genomic_DNA"/>
</dbReference>
<dbReference type="InterPro" id="IPR002523">
    <property type="entry name" value="MgTranspt_CorA/ZnTranspt_ZntB"/>
</dbReference>
<feature type="region of interest" description="Disordered" evidence="8">
    <location>
        <begin position="1"/>
        <end position="106"/>
    </location>
</feature>
<dbReference type="Gene3D" id="3.30.460.20">
    <property type="entry name" value="CorA soluble domain-like"/>
    <property type="match status" value="1"/>
</dbReference>
<dbReference type="GO" id="GO:0005886">
    <property type="term" value="C:plasma membrane"/>
    <property type="evidence" value="ECO:0007669"/>
    <property type="project" value="UniProtKB-SubCell"/>
</dbReference>
<evidence type="ECO:0000256" key="9">
    <source>
        <dbReference type="SAM" id="Phobius"/>
    </source>
</evidence>
<evidence type="ECO:0008006" key="12">
    <source>
        <dbReference type="Google" id="ProtNLM"/>
    </source>
</evidence>
<feature type="compositionally biased region" description="Polar residues" evidence="8">
    <location>
        <begin position="11"/>
        <end position="28"/>
    </location>
</feature>
<comment type="similarity">
    <text evidence="2">Belongs to the CorA metal ion transporter (MIT) (TC 1.A.35) family.</text>
</comment>
<name>A0A9P4MRA5_9PLEO</name>
<dbReference type="Proteomes" id="UP000799536">
    <property type="component" value="Unassembled WGS sequence"/>
</dbReference>
<dbReference type="Gene3D" id="1.20.58.340">
    <property type="entry name" value="Magnesium transport protein CorA, transmembrane region"/>
    <property type="match status" value="2"/>
</dbReference>
<dbReference type="OrthoDB" id="165352at2759"/>
<evidence type="ECO:0000256" key="3">
    <source>
        <dbReference type="ARBA" id="ARBA00022448"/>
    </source>
</evidence>
<evidence type="ECO:0000313" key="11">
    <source>
        <dbReference type="Proteomes" id="UP000799536"/>
    </source>
</evidence>
<evidence type="ECO:0000256" key="6">
    <source>
        <dbReference type="ARBA" id="ARBA00022989"/>
    </source>
</evidence>
<evidence type="ECO:0000256" key="4">
    <source>
        <dbReference type="ARBA" id="ARBA00022475"/>
    </source>
</evidence>
<comment type="caution">
    <text evidence="10">The sequence shown here is derived from an EMBL/GenBank/DDBJ whole genome shotgun (WGS) entry which is preliminary data.</text>
</comment>
<keyword evidence="4" id="KW-1003">Cell membrane</keyword>
<proteinExistence type="inferred from homology"/>
<protein>
    <recommendedName>
        <fullName evidence="12">Cora-domain-containing protein</fullName>
    </recommendedName>
</protein>
<feature type="compositionally biased region" description="Basic and acidic residues" evidence="8">
    <location>
        <begin position="261"/>
        <end position="288"/>
    </location>
</feature>
<keyword evidence="7 9" id="KW-0472">Membrane</keyword>
<keyword evidence="3" id="KW-0813">Transport</keyword>
<evidence type="ECO:0000256" key="7">
    <source>
        <dbReference type="ARBA" id="ARBA00023136"/>
    </source>
</evidence>
<keyword evidence="5 9" id="KW-0812">Transmembrane</keyword>
<evidence type="ECO:0000313" key="10">
    <source>
        <dbReference type="EMBL" id="KAF2202779.1"/>
    </source>
</evidence>
<accession>A0A9P4MRA5</accession>
<dbReference type="SUPFAM" id="SSF143865">
    <property type="entry name" value="CorA soluble domain-like"/>
    <property type="match status" value="1"/>
</dbReference>
<dbReference type="GO" id="GO:0015095">
    <property type="term" value="F:magnesium ion transmembrane transporter activity"/>
    <property type="evidence" value="ECO:0007669"/>
    <property type="project" value="TreeGrafter"/>
</dbReference>
<dbReference type="GO" id="GO:0015087">
    <property type="term" value="F:cobalt ion transmembrane transporter activity"/>
    <property type="evidence" value="ECO:0007669"/>
    <property type="project" value="TreeGrafter"/>
</dbReference>
<feature type="compositionally biased region" description="Polar residues" evidence="8">
    <location>
        <begin position="45"/>
        <end position="54"/>
    </location>
</feature>
<keyword evidence="11" id="KW-1185">Reference proteome</keyword>
<feature type="transmembrane region" description="Helical" evidence="9">
    <location>
        <begin position="542"/>
        <end position="560"/>
    </location>
</feature>
<dbReference type="InterPro" id="IPR045863">
    <property type="entry name" value="CorA_TM1_TM2"/>
</dbReference>
<feature type="transmembrane region" description="Helical" evidence="9">
    <location>
        <begin position="580"/>
        <end position="601"/>
    </location>
</feature>
<gene>
    <name evidence="10" type="ORF">GQ43DRAFT_412960</name>
</gene>
<evidence type="ECO:0000256" key="2">
    <source>
        <dbReference type="ARBA" id="ARBA00009765"/>
    </source>
</evidence>
<dbReference type="Pfam" id="PF01544">
    <property type="entry name" value="CorA"/>
    <property type="match status" value="1"/>
</dbReference>
<dbReference type="PANTHER" id="PTHR46494:SF1">
    <property type="entry name" value="CORA FAMILY METAL ION TRANSPORTER (EUROFUNG)"/>
    <property type="match status" value="1"/>
</dbReference>
<feature type="region of interest" description="Disordered" evidence="8">
    <location>
        <begin position="216"/>
        <end position="305"/>
    </location>
</feature>
<dbReference type="GO" id="GO:0050897">
    <property type="term" value="F:cobalt ion binding"/>
    <property type="evidence" value="ECO:0007669"/>
    <property type="project" value="TreeGrafter"/>
</dbReference>
<dbReference type="GO" id="GO:0000287">
    <property type="term" value="F:magnesium ion binding"/>
    <property type="evidence" value="ECO:0007669"/>
    <property type="project" value="TreeGrafter"/>
</dbReference>
<dbReference type="InterPro" id="IPR045861">
    <property type="entry name" value="CorA_cytoplasmic_dom"/>
</dbReference>
<organism evidence="10 11">
    <name type="scientific">Delitschia confertaspora ATCC 74209</name>
    <dbReference type="NCBI Taxonomy" id="1513339"/>
    <lineage>
        <taxon>Eukaryota</taxon>
        <taxon>Fungi</taxon>
        <taxon>Dikarya</taxon>
        <taxon>Ascomycota</taxon>
        <taxon>Pezizomycotina</taxon>
        <taxon>Dothideomycetes</taxon>
        <taxon>Pleosporomycetidae</taxon>
        <taxon>Pleosporales</taxon>
        <taxon>Delitschiaceae</taxon>
        <taxon>Delitschia</taxon>
    </lineage>
</organism>
<evidence type="ECO:0000256" key="5">
    <source>
        <dbReference type="ARBA" id="ARBA00022692"/>
    </source>
</evidence>
<dbReference type="SUPFAM" id="SSF144083">
    <property type="entry name" value="Magnesium transport protein CorA, transmembrane region"/>
    <property type="match status" value="1"/>
</dbReference>
<feature type="compositionally biased region" description="Basic and acidic residues" evidence="8">
    <location>
        <begin position="635"/>
        <end position="648"/>
    </location>
</feature>
<keyword evidence="6 9" id="KW-1133">Transmembrane helix</keyword>